<dbReference type="InterPro" id="IPR004161">
    <property type="entry name" value="EFTu-like_2"/>
</dbReference>
<dbReference type="GO" id="GO:0003924">
    <property type="term" value="F:GTPase activity"/>
    <property type="evidence" value="ECO:0007669"/>
    <property type="project" value="InterPro"/>
</dbReference>
<dbReference type="GO" id="GO:0005525">
    <property type="term" value="F:GTP binding"/>
    <property type="evidence" value="ECO:0007669"/>
    <property type="project" value="UniProtKB-KW"/>
</dbReference>
<dbReference type="CDD" id="cd15491">
    <property type="entry name" value="selB_III"/>
    <property type="match status" value="1"/>
</dbReference>
<evidence type="ECO:0000256" key="3">
    <source>
        <dbReference type="ARBA" id="ARBA00022490"/>
    </source>
</evidence>
<dbReference type="CDD" id="cd04171">
    <property type="entry name" value="SelB"/>
    <property type="match status" value="1"/>
</dbReference>
<name>F3YTQ4_DESAF</name>
<keyword evidence="5" id="KW-0648">Protein biosynthesis</keyword>
<evidence type="ECO:0000256" key="5">
    <source>
        <dbReference type="ARBA" id="ARBA00022917"/>
    </source>
</evidence>
<dbReference type="AlphaFoldDB" id="F3YTQ4"/>
<keyword evidence="4" id="KW-0547">Nucleotide-binding</keyword>
<dbReference type="CDD" id="cd03696">
    <property type="entry name" value="SelB_II"/>
    <property type="match status" value="1"/>
</dbReference>
<evidence type="ECO:0000256" key="7">
    <source>
        <dbReference type="ARBA" id="ARBA00025526"/>
    </source>
</evidence>
<dbReference type="SUPFAM" id="SSF50465">
    <property type="entry name" value="EF-Tu/eEF-1alpha/eIF2-gamma C-terminal domain"/>
    <property type="match status" value="1"/>
</dbReference>
<dbReference type="Gene3D" id="1.10.10.2770">
    <property type="match status" value="1"/>
</dbReference>
<dbReference type="InterPro" id="IPR015191">
    <property type="entry name" value="SelB_WHD4"/>
</dbReference>
<gene>
    <name evidence="10" type="ORF">Desaf_0072</name>
</gene>
<dbReference type="SUPFAM" id="SSF52540">
    <property type="entry name" value="P-loop containing nucleoside triphosphate hydrolases"/>
    <property type="match status" value="1"/>
</dbReference>
<dbReference type="InterPro" id="IPR009001">
    <property type="entry name" value="Transl_elong_EF1A/Init_IF2_C"/>
</dbReference>
<dbReference type="PROSITE" id="PS51722">
    <property type="entry name" value="G_TR_2"/>
    <property type="match status" value="1"/>
</dbReference>
<dbReference type="Pfam" id="PF03144">
    <property type="entry name" value="GTP_EFTU_D2"/>
    <property type="match status" value="1"/>
</dbReference>
<dbReference type="NCBIfam" id="TIGR00231">
    <property type="entry name" value="small_GTP"/>
    <property type="match status" value="1"/>
</dbReference>
<dbReference type="STRING" id="690850.Desaf_0072"/>
<dbReference type="InterPro" id="IPR031157">
    <property type="entry name" value="G_TR_CS"/>
</dbReference>
<dbReference type="Pfam" id="PF09106">
    <property type="entry name" value="WHD_2nd_SelB"/>
    <property type="match status" value="1"/>
</dbReference>
<evidence type="ECO:0000259" key="9">
    <source>
        <dbReference type="PROSITE" id="PS51722"/>
    </source>
</evidence>
<feature type="domain" description="Tr-type G" evidence="9">
    <location>
        <begin position="1"/>
        <end position="173"/>
    </location>
</feature>
<dbReference type="PRINTS" id="PR00315">
    <property type="entry name" value="ELONGATNFCT"/>
</dbReference>
<evidence type="ECO:0000256" key="8">
    <source>
        <dbReference type="ARBA" id="ARBA00031615"/>
    </source>
</evidence>
<dbReference type="SUPFAM" id="SSF46785">
    <property type="entry name" value="Winged helix' DNA-binding domain"/>
    <property type="match status" value="3"/>
</dbReference>
<dbReference type="Pfam" id="PF09107">
    <property type="entry name" value="WHD_3rd_SelB"/>
    <property type="match status" value="1"/>
</dbReference>
<dbReference type="InterPro" id="IPR057335">
    <property type="entry name" value="Beta-barrel_SelB"/>
</dbReference>
<dbReference type="Gene3D" id="2.40.30.10">
    <property type="entry name" value="Translation factors"/>
    <property type="match status" value="1"/>
</dbReference>
<dbReference type="Proteomes" id="UP000007844">
    <property type="component" value="Chromosome"/>
</dbReference>
<sequence length="634" mass="69769">MPIIMGTAGHIDHGKTSLVRALTGIDCDRLEEEKRRGITIELGFAYLDLPGIDRLGIVDVPGHERFVKNMVAGAAGIDFVMLVIAADEGVMPQTREHLEICSLLGTDTGLVALTKVDMVDEEMLELVQEDISEFLQGTFLEGAPVMPVSSHTGQGMDALKAKLAEIATSFKPRRRSDLFRLPIDRIFSMKGYGTVITGTLIAGAVGVGQDVLVYPQQKSTKVRTIQVHGRAAEKALAGQRTAVNLAGVEVEELERGQVLAVPGSLFPSLTWDIELTLLKSASKPLKHRKEVHFHHGSREVLARVYLLDRDQLMPGETCACQVRFEEPLVGVYGDRVVLRSYSPLRTIGGGKLINPLGRKVKRRSEQVQVLYSLAGGEPEALALGQLRLAGPEGLSFAQLVTMTNLESKALEKMLGQLGGQQKAFLFDKDARVYVSGALLDELCASAAAFTTEYHRKNPLKPGLSRSELASDWGKGLPAKLFHFVVERLLKRGELIADQEVLRLPGHKVSLASDEAKMRGSILAAYEQGGITPPNLKDVLDPLGVDFKQAAPVFKLLQDQGELLKIKEDMYFSRSAMEKLKGMIVGFFEKQEEMGPPDFKDLTSLSRKYAIPVLEYLDKEKITVRVGDKRRLRKR</sequence>
<dbReference type="eggNOG" id="COG3276">
    <property type="taxonomic scope" value="Bacteria"/>
</dbReference>
<evidence type="ECO:0000313" key="10">
    <source>
        <dbReference type="EMBL" id="EGJ48435.1"/>
    </source>
</evidence>
<dbReference type="GO" id="GO:0003723">
    <property type="term" value="F:RNA binding"/>
    <property type="evidence" value="ECO:0007669"/>
    <property type="project" value="InterPro"/>
</dbReference>
<evidence type="ECO:0000313" key="11">
    <source>
        <dbReference type="Proteomes" id="UP000007844"/>
    </source>
</evidence>
<dbReference type="InterPro" id="IPR015190">
    <property type="entry name" value="Elong_fac_SelB-wing-hlx_typ-2"/>
</dbReference>
<evidence type="ECO:0000256" key="6">
    <source>
        <dbReference type="ARBA" id="ARBA00023134"/>
    </source>
</evidence>
<comment type="subcellular location">
    <subcellularLocation>
        <location evidence="1">Cytoplasm</location>
    </subcellularLocation>
</comment>
<dbReference type="RefSeq" id="WP_014258311.1">
    <property type="nucleotide sequence ID" value="NC_016629.1"/>
</dbReference>
<dbReference type="InterPro" id="IPR027417">
    <property type="entry name" value="P-loop_NTPase"/>
</dbReference>
<keyword evidence="10" id="KW-0251">Elongation factor</keyword>
<keyword evidence="6" id="KW-0342">GTP-binding</keyword>
<dbReference type="GO" id="GO:0001514">
    <property type="term" value="P:selenocysteine incorporation"/>
    <property type="evidence" value="ECO:0007669"/>
    <property type="project" value="InterPro"/>
</dbReference>
<proteinExistence type="predicted"/>
<evidence type="ECO:0000256" key="4">
    <source>
        <dbReference type="ARBA" id="ARBA00022741"/>
    </source>
</evidence>
<dbReference type="GO" id="GO:0003746">
    <property type="term" value="F:translation elongation factor activity"/>
    <property type="evidence" value="ECO:0007669"/>
    <property type="project" value="UniProtKB-KW"/>
</dbReference>
<dbReference type="PROSITE" id="PS00301">
    <property type="entry name" value="G_TR_1"/>
    <property type="match status" value="1"/>
</dbReference>
<dbReference type="HOGENOM" id="CLU_023030_3_0_7"/>
<protein>
    <recommendedName>
        <fullName evidence="2">Selenocysteine-specific elongation factor</fullName>
    </recommendedName>
    <alternativeName>
        <fullName evidence="8">SelB translation factor</fullName>
    </alternativeName>
</protein>
<dbReference type="PANTHER" id="PTHR43721:SF22">
    <property type="entry name" value="ELONGATION FACTOR TU, MITOCHONDRIAL"/>
    <property type="match status" value="1"/>
</dbReference>
<dbReference type="InterPro" id="IPR004535">
    <property type="entry name" value="Transl_elong_SelB"/>
</dbReference>
<dbReference type="Gene3D" id="1.10.10.10">
    <property type="entry name" value="Winged helix-like DNA-binding domain superfamily/Winged helix DNA-binding domain"/>
    <property type="match status" value="1"/>
</dbReference>
<dbReference type="NCBIfam" id="TIGR00475">
    <property type="entry name" value="selB"/>
    <property type="match status" value="1"/>
</dbReference>
<dbReference type="InterPro" id="IPR036388">
    <property type="entry name" value="WH-like_DNA-bd_sf"/>
</dbReference>
<dbReference type="Pfam" id="PF00009">
    <property type="entry name" value="GTP_EFTU"/>
    <property type="match status" value="1"/>
</dbReference>
<dbReference type="SUPFAM" id="SSF50447">
    <property type="entry name" value="Translation proteins"/>
    <property type="match status" value="1"/>
</dbReference>
<keyword evidence="11" id="KW-1185">Reference proteome</keyword>
<keyword evidence="3" id="KW-0963">Cytoplasm</keyword>
<dbReference type="InterPro" id="IPR000795">
    <property type="entry name" value="T_Tr_GTP-bd_dom"/>
</dbReference>
<organism evidence="10 11">
    <name type="scientific">Desulfocurvibacter africanus subsp. africanus str. Walvis Bay</name>
    <dbReference type="NCBI Taxonomy" id="690850"/>
    <lineage>
        <taxon>Bacteria</taxon>
        <taxon>Pseudomonadati</taxon>
        <taxon>Thermodesulfobacteriota</taxon>
        <taxon>Desulfovibrionia</taxon>
        <taxon>Desulfovibrionales</taxon>
        <taxon>Desulfovibrionaceae</taxon>
        <taxon>Desulfocurvibacter</taxon>
    </lineage>
</organism>
<dbReference type="EMBL" id="CP003221">
    <property type="protein sequence ID" value="EGJ48435.1"/>
    <property type="molecule type" value="Genomic_DNA"/>
</dbReference>
<dbReference type="GO" id="GO:0005829">
    <property type="term" value="C:cytosol"/>
    <property type="evidence" value="ECO:0007669"/>
    <property type="project" value="TreeGrafter"/>
</dbReference>
<dbReference type="InterPro" id="IPR009000">
    <property type="entry name" value="Transl_B-barrel_sf"/>
</dbReference>
<dbReference type="InterPro" id="IPR036390">
    <property type="entry name" value="WH_DNA-bd_sf"/>
</dbReference>
<dbReference type="KEGG" id="daf:Desaf_0072"/>
<dbReference type="InterPro" id="IPR050055">
    <property type="entry name" value="EF-Tu_GTPase"/>
</dbReference>
<evidence type="ECO:0000256" key="2">
    <source>
        <dbReference type="ARBA" id="ARBA00015953"/>
    </source>
</evidence>
<dbReference type="FunFam" id="3.40.50.300:FF:001064">
    <property type="entry name" value="Selenocysteine-specific translation elongation factor"/>
    <property type="match status" value="1"/>
</dbReference>
<dbReference type="Gene3D" id="3.40.50.300">
    <property type="entry name" value="P-loop containing nucleotide triphosphate hydrolases"/>
    <property type="match status" value="1"/>
</dbReference>
<evidence type="ECO:0000256" key="1">
    <source>
        <dbReference type="ARBA" id="ARBA00004496"/>
    </source>
</evidence>
<dbReference type="PANTHER" id="PTHR43721">
    <property type="entry name" value="ELONGATION FACTOR TU-RELATED"/>
    <property type="match status" value="1"/>
</dbReference>
<comment type="function">
    <text evidence="7">Translation factor necessary for the incorporation of selenocysteine into proteins. It probably replaces EF-Tu for the insertion of selenocysteine directed by the UGA codon. SelB binds GTP and GDP.</text>
</comment>
<dbReference type="InterPro" id="IPR005225">
    <property type="entry name" value="Small_GTP-bd"/>
</dbReference>
<reference evidence="10 11" key="1">
    <citation type="journal article" date="2011" name="J. Bacteriol.">
        <title>Genome sequence of the mercury-methylating and pleomorphic Desulfovibrio africanus Strain Walvis Bay.</title>
        <authorList>
            <person name="Brown S.D."/>
            <person name="Wall J.D."/>
            <person name="Kucken A.M."/>
            <person name="Gilmour C.C."/>
            <person name="Podar M."/>
            <person name="Brandt C.C."/>
            <person name="Teshima H."/>
            <person name="Detter J.C."/>
            <person name="Han C.S."/>
            <person name="Land M.L."/>
            <person name="Lucas S."/>
            <person name="Han J."/>
            <person name="Pennacchio L."/>
            <person name="Nolan M."/>
            <person name="Pitluck S."/>
            <person name="Woyke T."/>
            <person name="Goodwin L."/>
            <person name="Palumbo A.V."/>
            <person name="Elias D.A."/>
        </authorList>
    </citation>
    <scope>NUCLEOTIDE SEQUENCE [LARGE SCALE GENOMIC DNA]</scope>
    <source>
        <strain evidence="10 11">Walvis Bay</strain>
    </source>
</reference>
<dbReference type="Pfam" id="PF25461">
    <property type="entry name" value="Beta-barrel_SelB"/>
    <property type="match status" value="1"/>
</dbReference>
<accession>F3YTQ4</accession>